<dbReference type="Pfam" id="PF22645">
    <property type="entry name" value="GKRP_SIS_N"/>
    <property type="match status" value="1"/>
</dbReference>
<dbReference type="GO" id="GO:0016803">
    <property type="term" value="F:ether hydrolase activity"/>
    <property type="evidence" value="ECO:0007669"/>
    <property type="project" value="TreeGrafter"/>
</dbReference>
<accession>A0A5R9F4Q2</accession>
<dbReference type="EMBL" id="SWLG01000002">
    <property type="protein sequence ID" value="TLS38692.1"/>
    <property type="molecule type" value="Genomic_DNA"/>
</dbReference>
<name>A0A5R9F4Q2_9BACL</name>
<comment type="function">
    <text evidence="12">Specifically catalyzes the cleavage of the D-lactyl ether substituent of MurNAc 6-phosphate, producing GlcNAc 6-phosphate and D-lactate.</text>
</comment>
<gene>
    <name evidence="12 14" type="primary">murQ</name>
    <name evidence="14" type="ORF">FCL54_04100</name>
</gene>
<dbReference type="FunFam" id="1.10.8.1080:FF:000001">
    <property type="entry name" value="N-acetylmuramic acid 6-phosphate etherase"/>
    <property type="match status" value="1"/>
</dbReference>
<keyword evidence="15" id="KW-1185">Reference proteome</keyword>
<dbReference type="GO" id="GO:0009254">
    <property type="term" value="P:peptidoglycan turnover"/>
    <property type="evidence" value="ECO:0007669"/>
    <property type="project" value="TreeGrafter"/>
</dbReference>
<comment type="catalytic activity">
    <reaction evidence="4 12">
        <text>N-acetyl-D-muramate 6-phosphate + H2O = N-acetyl-D-glucosamine 6-phosphate + (R)-lactate</text>
        <dbReference type="Rhea" id="RHEA:26410"/>
        <dbReference type="ChEBI" id="CHEBI:15377"/>
        <dbReference type="ChEBI" id="CHEBI:16004"/>
        <dbReference type="ChEBI" id="CHEBI:57513"/>
        <dbReference type="ChEBI" id="CHEBI:58722"/>
        <dbReference type="EC" id="4.2.1.126"/>
    </reaction>
</comment>
<evidence type="ECO:0000256" key="2">
    <source>
        <dbReference type="ARBA" id="ARBA00023239"/>
    </source>
</evidence>
<comment type="pathway">
    <text evidence="12">Amino-sugar metabolism; N-acetylmuramate degradation.</text>
</comment>
<dbReference type="GO" id="GO:0097367">
    <property type="term" value="F:carbohydrate derivative binding"/>
    <property type="evidence" value="ECO:0007669"/>
    <property type="project" value="InterPro"/>
</dbReference>
<dbReference type="PANTHER" id="PTHR10088">
    <property type="entry name" value="GLUCOKINASE REGULATORY PROTEIN"/>
    <property type="match status" value="1"/>
</dbReference>
<protein>
    <recommendedName>
        <fullName evidence="9 12">N-acetylmuramic acid 6-phosphate etherase</fullName>
        <shortName evidence="12">MurNAc-6-P etherase</shortName>
        <ecNumber evidence="8 12">4.2.1.126</ecNumber>
    </recommendedName>
    <alternativeName>
        <fullName evidence="11 12">N-acetylmuramic acid 6-phosphate hydrolase</fullName>
    </alternativeName>
    <alternativeName>
        <fullName evidence="10 12">N-acetylmuramic acid 6-phosphate lyase</fullName>
    </alternativeName>
</protein>
<dbReference type="NCBIfam" id="NF009222">
    <property type="entry name" value="PRK12570.1"/>
    <property type="match status" value="1"/>
</dbReference>
<dbReference type="GO" id="GO:0097173">
    <property type="term" value="P:N-acetylmuramic acid catabolic process"/>
    <property type="evidence" value="ECO:0007669"/>
    <property type="project" value="UniProtKB-UniPathway"/>
</dbReference>
<comment type="pathway">
    <text evidence="5">Amino-sugar metabolism; 1,6-anhydro-N-acetylmuramate degradation.</text>
</comment>
<dbReference type="OrthoDB" id="9813395at2"/>
<evidence type="ECO:0000313" key="14">
    <source>
        <dbReference type="EMBL" id="TLS38692.1"/>
    </source>
</evidence>
<dbReference type="NCBIfam" id="NF003915">
    <property type="entry name" value="PRK05441.1"/>
    <property type="match status" value="1"/>
</dbReference>
<dbReference type="Gene3D" id="1.10.8.1080">
    <property type="match status" value="1"/>
</dbReference>
<evidence type="ECO:0000256" key="5">
    <source>
        <dbReference type="ARBA" id="ARBA00060595"/>
    </source>
</evidence>
<dbReference type="PANTHER" id="PTHR10088:SF4">
    <property type="entry name" value="GLUCOKINASE REGULATORY PROTEIN"/>
    <property type="match status" value="1"/>
</dbReference>
<keyword evidence="2 12" id="KW-0456">Lyase</keyword>
<dbReference type="GO" id="GO:0016835">
    <property type="term" value="F:carbon-oxygen lyase activity"/>
    <property type="evidence" value="ECO:0007669"/>
    <property type="project" value="UniProtKB-UniRule"/>
</dbReference>
<reference evidence="14 15" key="1">
    <citation type="submission" date="2019-04" db="EMBL/GenBank/DDBJ databases">
        <title>Bacillus caeni sp. nov., a bacterium isolated from mangrove sediment.</title>
        <authorList>
            <person name="Huang H."/>
            <person name="Mo K."/>
            <person name="Hu Y."/>
        </authorList>
    </citation>
    <scope>NUCLEOTIDE SEQUENCE [LARGE SCALE GENOMIC DNA]</scope>
    <source>
        <strain evidence="14 15">HB172195</strain>
    </source>
</reference>
<dbReference type="EC" id="4.2.1.126" evidence="8 12"/>
<feature type="active site" evidence="12">
    <location>
        <position position="115"/>
    </location>
</feature>
<evidence type="ECO:0000256" key="7">
    <source>
        <dbReference type="ARBA" id="ARBA00061234"/>
    </source>
</evidence>
<evidence type="ECO:0000256" key="10">
    <source>
        <dbReference type="ARBA" id="ARBA00077905"/>
    </source>
</evidence>
<dbReference type="GO" id="GO:0046348">
    <property type="term" value="P:amino sugar catabolic process"/>
    <property type="evidence" value="ECO:0007669"/>
    <property type="project" value="InterPro"/>
</dbReference>
<evidence type="ECO:0000256" key="9">
    <source>
        <dbReference type="ARBA" id="ARBA00070061"/>
    </source>
</evidence>
<dbReference type="FunFam" id="3.40.50.10490:FF:000014">
    <property type="entry name" value="N-acetylmuramic acid 6-phosphate etherase"/>
    <property type="match status" value="1"/>
</dbReference>
<evidence type="ECO:0000256" key="1">
    <source>
        <dbReference type="ARBA" id="ARBA00011738"/>
    </source>
</evidence>
<dbReference type="InterPro" id="IPR005486">
    <property type="entry name" value="Glucokinase_regulatory_CS"/>
</dbReference>
<comment type="caution">
    <text evidence="14">The sequence shown here is derived from an EMBL/GenBank/DDBJ whole genome shotgun (WGS) entry which is preliminary data.</text>
</comment>
<evidence type="ECO:0000256" key="12">
    <source>
        <dbReference type="HAMAP-Rule" id="MF_00068"/>
    </source>
</evidence>
<comment type="similarity">
    <text evidence="7 12">Belongs to the GCKR-like family. MurNAc-6-P etherase subfamily.</text>
</comment>
<dbReference type="InterPro" id="IPR046348">
    <property type="entry name" value="SIS_dom_sf"/>
</dbReference>
<evidence type="ECO:0000256" key="4">
    <source>
        <dbReference type="ARBA" id="ARBA00051747"/>
    </source>
</evidence>
<evidence type="ECO:0000256" key="6">
    <source>
        <dbReference type="ARBA" id="ARBA00060672"/>
    </source>
</evidence>
<dbReference type="NCBIfam" id="TIGR00274">
    <property type="entry name" value="N-acetylmuramic acid 6-phosphate etherase"/>
    <property type="match status" value="1"/>
</dbReference>
<dbReference type="InterPro" id="IPR001347">
    <property type="entry name" value="SIS_dom"/>
</dbReference>
<dbReference type="HAMAP" id="MF_00068">
    <property type="entry name" value="MurQ"/>
    <property type="match status" value="1"/>
</dbReference>
<dbReference type="Gene3D" id="3.40.50.10490">
    <property type="entry name" value="Glucose-6-phosphate isomerase like protein, domain 1"/>
    <property type="match status" value="1"/>
</dbReference>
<feature type="domain" description="SIS" evidence="13">
    <location>
        <begin position="56"/>
        <end position="219"/>
    </location>
</feature>
<dbReference type="InterPro" id="IPR040190">
    <property type="entry name" value="MURQ/GCKR"/>
</dbReference>
<evidence type="ECO:0000256" key="3">
    <source>
        <dbReference type="ARBA" id="ARBA00023277"/>
    </source>
</evidence>
<organism evidence="14 15">
    <name type="scientific">Exobacillus caeni</name>
    <dbReference type="NCBI Taxonomy" id="2574798"/>
    <lineage>
        <taxon>Bacteria</taxon>
        <taxon>Bacillati</taxon>
        <taxon>Bacillota</taxon>
        <taxon>Bacilli</taxon>
        <taxon>Bacillales</taxon>
        <taxon>Guptibacillaceae</taxon>
        <taxon>Exobacillus</taxon>
    </lineage>
</organism>
<dbReference type="SUPFAM" id="SSF53697">
    <property type="entry name" value="SIS domain"/>
    <property type="match status" value="1"/>
</dbReference>
<dbReference type="RefSeq" id="WP_138123503.1">
    <property type="nucleotide sequence ID" value="NZ_SWLG01000002.1"/>
</dbReference>
<dbReference type="InterPro" id="IPR005488">
    <property type="entry name" value="Etherase_MurQ"/>
</dbReference>
<dbReference type="AlphaFoldDB" id="A0A5R9F4Q2"/>
<dbReference type="PROSITE" id="PS50012">
    <property type="entry name" value="RCC1_3"/>
    <property type="match status" value="1"/>
</dbReference>
<keyword evidence="3 12" id="KW-0119">Carbohydrate metabolism</keyword>
<feature type="active site" description="Proton donor" evidence="12">
    <location>
        <position position="84"/>
    </location>
</feature>
<dbReference type="InterPro" id="IPR000408">
    <property type="entry name" value="Reg_chr_condens"/>
</dbReference>
<sequence length="306" mass="33108">MDNLSKLTTEKYNPESVMLDQMSTREIVDLMNEEDFTVPKAIQQVLPAIEQTVEAVYESFKKGGRLFYIGAGTSGRIGLLDAVECPPTFSTDPEMVQGILAGGNNALMVAVEGAEDDEKLGQENLKERGLNPNDVVIGIAASGRTPYVKGALQYARSIGATAVSLTSNRMAEISEQADIAIEVETGPEVLTGSTRLKAATAHKMILNMISTAAMVKMGKAYQNLMVDVNASNHKLRERAKKIVCEATGVDYNAAAEVLEKTNYAVKPAMVMLLSGVMFDEALQLLDKANGFVRDAVKQVKSVQHFK</sequence>
<dbReference type="PROSITE" id="PS01272">
    <property type="entry name" value="GCKR"/>
    <property type="match status" value="1"/>
</dbReference>
<proteinExistence type="inferred from homology"/>
<dbReference type="UniPathway" id="UPA00342"/>
<comment type="miscellaneous">
    <text evidence="12">A lyase-type mechanism (elimination/hydration) is suggested for the cleavage of the lactyl ether bond of MurNAc 6-phosphate, with the formation of an alpha,beta-unsaturated aldehyde intermediate with (E)-stereochemistry, followed by the syn addition of water to give product.</text>
</comment>
<evidence type="ECO:0000313" key="15">
    <source>
        <dbReference type="Proteomes" id="UP000308230"/>
    </source>
</evidence>
<evidence type="ECO:0000256" key="8">
    <source>
        <dbReference type="ARBA" id="ARBA00067056"/>
    </source>
</evidence>
<evidence type="ECO:0000259" key="13">
    <source>
        <dbReference type="PROSITE" id="PS51464"/>
    </source>
</evidence>
<comment type="subunit">
    <text evidence="1 12">Homodimer.</text>
</comment>
<evidence type="ECO:0000256" key="11">
    <source>
        <dbReference type="ARBA" id="ARBA00084049"/>
    </source>
</evidence>
<dbReference type="CDD" id="cd05007">
    <property type="entry name" value="SIS_Etherase"/>
    <property type="match status" value="1"/>
</dbReference>
<dbReference type="PROSITE" id="PS51464">
    <property type="entry name" value="SIS"/>
    <property type="match status" value="1"/>
</dbReference>
<dbReference type="Proteomes" id="UP000308230">
    <property type="component" value="Unassembled WGS sequence"/>
</dbReference>
<comment type="pathway">
    <text evidence="6">Cell wall biogenesis.</text>
</comment>